<feature type="compositionally biased region" description="Basic residues" evidence="1">
    <location>
        <begin position="354"/>
        <end position="368"/>
    </location>
</feature>
<organism evidence="2 3">
    <name type="scientific">Pristionchus fissidentatus</name>
    <dbReference type="NCBI Taxonomy" id="1538716"/>
    <lineage>
        <taxon>Eukaryota</taxon>
        <taxon>Metazoa</taxon>
        <taxon>Ecdysozoa</taxon>
        <taxon>Nematoda</taxon>
        <taxon>Chromadorea</taxon>
        <taxon>Rhabditida</taxon>
        <taxon>Rhabditina</taxon>
        <taxon>Diplogasteromorpha</taxon>
        <taxon>Diplogasteroidea</taxon>
        <taxon>Neodiplogasteridae</taxon>
        <taxon>Pristionchus</taxon>
    </lineage>
</organism>
<dbReference type="AlphaFoldDB" id="A0AAV5VP42"/>
<feature type="region of interest" description="Disordered" evidence="1">
    <location>
        <begin position="137"/>
        <end position="162"/>
    </location>
</feature>
<proteinExistence type="predicted"/>
<keyword evidence="3" id="KW-1185">Reference proteome</keyword>
<comment type="caution">
    <text evidence="2">The sequence shown here is derived from an EMBL/GenBank/DDBJ whole genome shotgun (WGS) entry which is preliminary data.</text>
</comment>
<reference evidence="2" key="1">
    <citation type="submission" date="2023-10" db="EMBL/GenBank/DDBJ databases">
        <title>Genome assembly of Pristionchus species.</title>
        <authorList>
            <person name="Yoshida K."/>
            <person name="Sommer R.J."/>
        </authorList>
    </citation>
    <scope>NUCLEOTIDE SEQUENCE</scope>
    <source>
        <strain evidence="2">RS5133</strain>
    </source>
</reference>
<gene>
    <name evidence="2" type="ORF">PFISCL1PPCAC_12503</name>
</gene>
<dbReference type="EMBL" id="BTSY01000003">
    <property type="protein sequence ID" value="GMT21206.1"/>
    <property type="molecule type" value="Genomic_DNA"/>
</dbReference>
<feature type="compositionally biased region" description="Low complexity" evidence="1">
    <location>
        <begin position="143"/>
        <end position="158"/>
    </location>
</feature>
<feature type="region of interest" description="Disordered" evidence="1">
    <location>
        <begin position="48"/>
        <end position="72"/>
    </location>
</feature>
<evidence type="ECO:0000313" key="2">
    <source>
        <dbReference type="EMBL" id="GMT21206.1"/>
    </source>
</evidence>
<name>A0AAV5VP42_9BILA</name>
<protein>
    <submittedName>
        <fullName evidence="2">Uncharacterized protein</fullName>
    </submittedName>
</protein>
<evidence type="ECO:0000313" key="3">
    <source>
        <dbReference type="Proteomes" id="UP001432322"/>
    </source>
</evidence>
<feature type="compositionally biased region" description="Basic residues" evidence="1">
    <location>
        <begin position="566"/>
        <end position="575"/>
    </location>
</feature>
<accession>A0AAV5VP42</accession>
<sequence>RLLHFESWSAVCSRQLRLIEQTTIALKCTMSCRPKNLSLARQPIRFTKFRDLSPTPPRERSAPATDRSPSQAADVKLTSLLCDIKQRAMQLPQQDFELPKSIFTAEALKTATQYAAPSKANSTPGVSVLVVRPPQKWKTEPKTTSNGLLGPSSTGSSGQVMKCGKSETMSAAEIEEMKKAAAVRLQREMQRTSTHSKSTTQLPQQKRQTVVIVDKSIGQPTVAKSVPKPVPVSIVPLQSTAAICYTPISIISLKPASALLLPKAATTAGVVAVSKKFSLESLVSKLNQTRKEEVQQDSASLPSSSSSATRSILSVVVPPDLSGESTPSPTEGKKNKRKSEPVKFVSDSADASAKSKKKGGKKKKKGGRKGPPPLKKKKTDEEESATVANDVNEVPTIDAKCMDAEGLPPRIVVPGQEPGTELEWDEEEIIVLRAGETPDQRPPMMRRKKKPEEKMEIERRDKMETQAAVAMEEGEGEQMDQGECDVSSFSPIDLGCVSSQASSVDSSASECTMPALSRQQSQVATAISPNTASVGAVLSSITSSISTPMEKHESMDASESGGNSGRVKRTIKMRARYSPTPEEGLRFAAAQIPIESPGTSLST</sequence>
<dbReference type="Proteomes" id="UP001432322">
    <property type="component" value="Unassembled WGS sequence"/>
</dbReference>
<feature type="region of interest" description="Disordered" evidence="1">
    <location>
        <begin position="432"/>
        <end position="464"/>
    </location>
</feature>
<feature type="compositionally biased region" description="Basic and acidic residues" evidence="1">
    <location>
        <begin position="450"/>
        <end position="464"/>
    </location>
</feature>
<feature type="region of interest" description="Disordered" evidence="1">
    <location>
        <begin position="545"/>
        <end position="603"/>
    </location>
</feature>
<feature type="region of interest" description="Disordered" evidence="1">
    <location>
        <begin position="315"/>
        <end position="396"/>
    </location>
</feature>
<evidence type="ECO:0000256" key="1">
    <source>
        <dbReference type="SAM" id="MobiDB-lite"/>
    </source>
</evidence>
<feature type="non-terminal residue" evidence="2">
    <location>
        <position position="1"/>
    </location>
</feature>